<dbReference type="Proteomes" id="UP000011728">
    <property type="component" value="Chromosome"/>
</dbReference>
<dbReference type="AlphaFoldDB" id="M1LNL4"/>
<sequence>MNIKISAVILILLSFFNLGAISKGIKVDETSFNSIEQNLRNISKFNENGVKLQYKTKNDINSENLRIKEYLTQNISGNYKEIQKDQFEVDNNDYNINAKSWYENQYTYVEITIINRNSKLSTVDLKNMLRKLENKNLESMQYFIYYECKGITGNKDSLDKFIDQNNIQHVQLLEISNGYTGTGYLKDGNKVNFALTRYNTGSHIIIGTPIIFTTY</sequence>
<dbReference type="OrthoDB" id="1934444at2"/>
<dbReference type="PATRIC" id="fig|931276.5.peg.590"/>
<dbReference type="HOGENOM" id="CLU_1292540_0_0_9"/>
<dbReference type="EMBL" id="CP004121">
    <property type="protein sequence ID" value="AGF54420.1"/>
    <property type="molecule type" value="Genomic_DNA"/>
</dbReference>
<evidence type="ECO:0000313" key="2">
    <source>
        <dbReference type="Proteomes" id="UP000011728"/>
    </source>
</evidence>
<dbReference type="eggNOG" id="ENOG5030GC9">
    <property type="taxonomic scope" value="Bacteria"/>
</dbReference>
<dbReference type="RefSeq" id="WP_015390746.1">
    <property type="nucleotide sequence ID" value="NC_020291.1"/>
</dbReference>
<reference evidence="1 2" key="1">
    <citation type="submission" date="2013-02" db="EMBL/GenBank/DDBJ databases">
        <title>Genome sequence of Clostridium saccharoperbutylacetonicum N1-4(HMT).</title>
        <authorList>
            <person name="Poehlein A."/>
            <person name="Daniel R."/>
        </authorList>
    </citation>
    <scope>NUCLEOTIDE SEQUENCE [LARGE SCALE GENOMIC DNA]</scope>
    <source>
        <strain evidence="2">N1-4(HMT)</strain>
    </source>
</reference>
<protein>
    <recommendedName>
        <fullName evidence="3">TATA-box binding protein</fullName>
    </recommendedName>
</protein>
<proteinExistence type="predicted"/>
<dbReference type="STRING" id="36745.CLSAP_06290"/>
<evidence type="ECO:0000313" key="1">
    <source>
        <dbReference type="EMBL" id="AGF54420.1"/>
    </source>
</evidence>
<name>M1LNL4_9CLOT</name>
<accession>M1LNL4</accession>
<dbReference type="KEGG" id="csr:Cspa_c06280"/>
<gene>
    <name evidence="1" type="ORF">Cspa_c06280</name>
</gene>
<evidence type="ECO:0008006" key="3">
    <source>
        <dbReference type="Google" id="ProtNLM"/>
    </source>
</evidence>
<keyword evidence="2" id="KW-1185">Reference proteome</keyword>
<organism evidence="1 2">
    <name type="scientific">Clostridium saccharoperbutylacetonicum N1-4(HMT)</name>
    <dbReference type="NCBI Taxonomy" id="931276"/>
    <lineage>
        <taxon>Bacteria</taxon>
        <taxon>Bacillati</taxon>
        <taxon>Bacillota</taxon>
        <taxon>Clostridia</taxon>
        <taxon>Eubacteriales</taxon>
        <taxon>Clostridiaceae</taxon>
        <taxon>Clostridium</taxon>
    </lineage>
</organism>